<sequence>MSWRLFSTAADAEVPTQSHRLVLLKLVDCCDDDGRNIFPAVATVARFAKCSVRNAQRVIGEFCRIGLLRRVKDGGQGRGSTAHYEMDIDMLARLRRAELYPALVAAAHAEPLTDDDSEDGESHAPHAWDGEQLPNDSAQAKGDTTSPLPNDRVTPATAKGDKLSHPTPYRPLKPERESAGAGAEAQAGSTDVPDAGHAAEAGRPTPTLSEFIASYPHAAADDQIALASAWEALPFGERRSAVDGIPGFVAERKAAGFTSRLSAPKYLSGRNWQHVPKMATDRAAAQAAGAPVAVVGWSKDWWLLLLDRVFAGKPPGFWMQQAEANRPLSASGADIAAASKRVGALSAYLCTGPELAAWRPWLAARGARIPDMRGDARVFLPSPMPPGGRSEKGDDDVAF</sequence>
<reference evidence="3" key="1">
    <citation type="journal article" date="2019" name="Int. J. Syst. Evol. Microbiol.">
        <title>The Global Catalogue of Microorganisms (GCM) 10K type strain sequencing project: providing services to taxonomists for standard genome sequencing and annotation.</title>
        <authorList>
            <consortium name="The Broad Institute Genomics Platform"/>
            <consortium name="The Broad Institute Genome Sequencing Center for Infectious Disease"/>
            <person name="Wu L."/>
            <person name="Ma J."/>
        </authorList>
    </citation>
    <scope>NUCLEOTIDE SEQUENCE [LARGE SCALE GENOMIC DNA]</scope>
    <source>
        <strain evidence="3">NCAIM B.01391</strain>
    </source>
</reference>
<accession>A0ABW0J0U3</accession>
<feature type="region of interest" description="Disordered" evidence="1">
    <location>
        <begin position="380"/>
        <end position="399"/>
    </location>
</feature>
<evidence type="ECO:0000313" key="2">
    <source>
        <dbReference type="EMBL" id="MFC5423030.1"/>
    </source>
</evidence>
<feature type="compositionally biased region" description="Polar residues" evidence="1">
    <location>
        <begin position="134"/>
        <end position="148"/>
    </location>
</feature>
<dbReference type="RefSeq" id="WP_377801224.1">
    <property type="nucleotide sequence ID" value="NZ_JBHSLW010000056.1"/>
</dbReference>
<proteinExistence type="predicted"/>
<protein>
    <recommendedName>
        <fullName evidence="4">Helix-turn-helix domain-containing protein</fullName>
    </recommendedName>
</protein>
<feature type="region of interest" description="Disordered" evidence="1">
    <location>
        <begin position="112"/>
        <end position="203"/>
    </location>
</feature>
<name>A0ABW0J0U3_9HYPH</name>
<keyword evidence="3" id="KW-1185">Reference proteome</keyword>
<feature type="compositionally biased region" description="Low complexity" evidence="1">
    <location>
        <begin position="179"/>
        <end position="189"/>
    </location>
</feature>
<comment type="caution">
    <text evidence="2">The sequence shown here is derived from an EMBL/GenBank/DDBJ whole genome shotgun (WGS) entry which is preliminary data.</text>
</comment>
<evidence type="ECO:0000313" key="3">
    <source>
        <dbReference type="Proteomes" id="UP001596053"/>
    </source>
</evidence>
<dbReference type="EMBL" id="JBHSLW010000056">
    <property type="protein sequence ID" value="MFC5423030.1"/>
    <property type="molecule type" value="Genomic_DNA"/>
</dbReference>
<gene>
    <name evidence="2" type="ORF">ACFPOB_26120</name>
</gene>
<feature type="compositionally biased region" description="Basic and acidic residues" evidence="1">
    <location>
        <begin position="120"/>
        <end position="129"/>
    </location>
</feature>
<dbReference type="Proteomes" id="UP001596053">
    <property type="component" value="Unassembled WGS sequence"/>
</dbReference>
<evidence type="ECO:0000256" key="1">
    <source>
        <dbReference type="SAM" id="MobiDB-lite"/>
    </source>
</evidence>
<organism evidence="2 3">
    <name type="scientific">Bosea eneae</name>
    <dbReference type="NCBI Taxonomy" id="151454"/>
    <lineage>
        <taxon>Bacteria</taxon>
        <taxon>Pseudomonadati</taxon>
        <taxon>Pseudomonadota</taxon>
        <taxon>Alphaproteobacteria</taxon>
        <taxon>Hyphomicrobiales</taxon>
        <taxon>Boseaceae</taxon>
        <taxon>Bosea</taxon>
    </lineage>
</organism>
<evidence type="ECO:0008006" key="4">
    <source>
        <dbReference type="Google" id="ProtNLM"/>
    </source>
</evidence>